<evidence type="ECO:0000313" key="1">
    <source>
        <dbReference type="EMBL" id="KAJ9122356.1"/>
    </source>
</evidence>
<comment type="caution">
    <text evidence="1">The sequence shown here is derived from an EMBL/GenBank/DDBJ whole genome shotgun (WGS) entry which is preliminary data.</text>
</comment>
<accession>A0ACC2XG46</accession>
<protein>
    <submittedName>
        <fullName evidence="1">Uncharacterized protein</fullName>
    </submittedName>
</protein>
<reference evidence="1" key="1">
    <citation type="submission" date="2023-04" db="EMBL/GenBank/DDBJ databases">
        <title>Draft Genome sequencing of Naganishia species isolated from polar environments using Oxford Nanopore Technology.</title>
        <authorList>
            <person name="Leo P."/>
            <person name="Venkateswaran K."/>
        </authorList>
    </citation>
    <scope>NUCLEOTIDE SEQUENCE</scope>
    <source>
        <strain evidence="1">MNA-CCFEE 5425</strain>
    </source>
</reference>
<dbReference type="Proteomes" id="UP001243375">
    <property type="component" value="Unassembled WGS sequence"/>
</dbReference>
<dbReference type="EMBL" id="JASBWU010000004">
    <property type="protein sequence ID" value="KAJ9122356.1"/>
    <property type="molecule type" value="Genomic_DNA"/>
</dbReference>
<organism evidence="1 2">
    <name type="scientific">Naganishia vaughanmartiniae</name>
    <dbReference type="NCBI Taxonomy" id="1424756"/>
    <lineage>
        <taxon>Eukaryota</taxon>
        <taxon>Fungi</taxon>
        <taxon>Dikarya</taxon>
        <taxon>Basidiomycota</taxon>
        <taxon>Agaricomycotina</taxon>
        <taxon>Tremellomycetes</taxon>
        <taxon>Filobasidiales</taxon>
        <taxon>Filobasidiaceae</taxon>
        <taxon>Naganishia</taxon>
    </lineage>
</organism>
<proteinExistence type="predicted"/>
<evidence type="ECO:0000313" key="2">
    <source>
        <dbReference type="Proteomes" id="UP001243375"/>
    </source>
</evidence>
<name>A0ACC2XG46_9TREE</name>
<gene>
    <name evidence="1" type="ORF">QFC22_001778</name>
</gene>
<sequence length="877" mass="95949">MASNPPIAGLATNGSFSLQTRIDRFLTTIEPHLQYFTNQGRAHLDSTLERDRAERRYLNRDKTGWASVPLGGTSLVDARGERGDISRGSEDSVNAMSSVSQRGGRLARMRDRNGNTAANAWIGDVAKKSRTVGKTPGQLITPVEIDSSSSPIQPWKDMQPKMSIAISTAQPSLPSPDRFQSLQPLAGIMNAPRATKPAHRAKEADQTLRKEPITTPAHGKSSRKRKQDANEDGPGGKRHNGVDKFQRQLQRGGSEDFQILPDTAGEQRSRARPVIPHSKRRKQEQETAILGEASSKLNYTILIAEKKKSGAKARKIVEGTTKHKVEKGAVPRLTADEKAREEILTARRTRQREKMSLKTATSKQGAKAHEADVESCSDLDDADQTAQKAWRVVQANKANTSSKKSTRNPRQDIGTALLRAYDSTAKIDRSHRITLPKTSLRLGIFSKGMSGRQGGTSREIKHPPDLQFQTESFIKRKDKQSMISSPDPSHTTDSDVSLASGCPIQEHVGTPVKKSKRQQQAYRNKSCNHKAASEVPQSERNSKQSGKQRRESSPEWPSILPSSDRSESVGIADRMDTGTSLEGSKVIERRFTASESGQKSGAKLCNDDNLISPHSRSASAPVVIEVPAITRMSQQPGRSPGSRLGPYLERESSQVQQPIAESHLSSRSPTLGDLSYDSILANALAEASCPSVLVQVPSSAFGSLLNAYIQYGSDQESAADYRGGTDADQVLGQEWQARDVEGYGSEYEQNLIIPEEFNQEKYDTAAEATYQVVAYDVPLPSALVNIDCQDYLCEGEIGGVESFDRDEELGEEAGPGGDEVLGMLDDLEQLDRFGHIRPIGQIAPSADYAIQTNNTLDVFGTDAELARKVLYGTSFHR</sequence>
<keyword evidence="2" id="KW-1185">Reference proteome</keyword>